<evidence type="ECO:0000256" key="1">
    <source>
        <dbReference type="SAM" id="Phobius"/>
    </source>
</evidence>
<accession>A0A076GA67</accession>
<organism evidence="2">
    <name type="scientific">Tylos sp. clade E MM-2013</name>
    <dbReference type="NCBI Taxonomy" id="1334179"/>
    <lineage>
        <taxon>Eukaryota</taxon>
        <taxon>Metazoa</taxon>
        <taxon>Ecdysozoa</taxon>
        <taxon>Arthropoda</taxon>
        <taxon>Crustacea</taxon>
        <taxon>Multicrustacea</taxon>
        <taxon>Malacostraca</taxon>
        <taxon>Eumalacostraca</taxon>
        <taxon>Peracarida</taxon>
        <taxon>Isopoda</taxon>
        <taxon>Oniscidea</taxon>
        <taxon>Tylida</taxon>
        <taxon>Tylidae</taxon>
        <taxon>Tylos</taxon>
    </lineage>
</organism>
<sequence length="163" mass="17856">VVELGLLVGLSGLGVIVLGLFSPHLMIFVLLMQTLVLSLFTSCLKYSLWFSYILFLVFFGGMLVLFTYVSSLASSDMLEKIDLVNIFMLLTGVVSLGLIYKAIGIALAVVVEESNVYLKSSEEIITKVYCLSSGLVYMFVVVYLLYALICIAELLKSEGGPLK</sequence>
<name>A0A076GA67_9CRUS</name>
<protein>
    <submittedName>
        <fullName evidence="2">NADH dehydrogenase subunit 6</fullName>
    </submittedName>
</protein>
<proteinExistence type="predicted"/>
<keyword evidence="1" id="KW-0472">Membrane</keyword>
<feature type="transmembrane region" description="Helical" evidence="1">
    <location>
        <begin position="49"/>
        <end position="71"/>
    </location>
</feature>
<gene>
    <name evidence="2" type="primary">nad6</name>
</gene>
<keyword evidence="1" id="KW-0812">Transmembrane</keyword>
<keyword evidence="1" id="KW-1133">Transmembrane helix</keyword>
<geneLocation type="mitochondrion" evidence="2"/>
<feature type="transmembrane region" description="Helical" evidence="1">
    <location>
        <begin position="131"/>
        <end position="155"/>
    </location>
</feature>
<keyword evidence="2" id="KW-0496">Mitochondrion</keyword>
<reference evidence="2" key="1">
    <citation type="journal article" date="2013" name="PLoS ONE">
        <title>Contrasting Phylogeography of Sandy vs. Rocky Supralittoral Isopods in the Megadiverse and Geologically Dynamic Gulf of California and Adjacent Areas.</title>
        <authorList>
            <person name="Hurtado L.A."/>
            <person name="Lee E.J."/>
            <person name="Mateos M."/>
        </authorList>
    </citation>
    <scope>NUCLEOTIDE SEQUENCE</scope>
    <source>
        <strain evidence="2">Bahia_de_los_Angeles_262_4</strain>
    </source>
</reference>
<feature type="non-terminal residue" evidence="2">
    <location>
        <position position="163"/>
    </location>
</feature>
<feature type="transmembrane region" description="Helical" evidence="1">
    <location>
        <begin position="7"/>
        <end position="29"/>
    </location>
</feature>
<dbReference type="EMBL" id="KF007344">
    <property type="protein sequence ID" value="AII31639.1"/>
    <property type="molecule type" value="Genomic_DNA"/>
</dbReference>
<evidence type="ECO:0000313" key="2">
    <source>
        <dbReference type="EMBL" id="AII31639.1"/>
    </source>
</evidence>
<dbReference type="AlphaFoldDB" id="A0A076GA67"/>
<feature type="transmembrane region" description="Helical" evidence="1">
    <location>
        <begin position="83"/>
        <end position="111"/>
    </location>
</feature>
<feature type="non-terminal residue" evidence="2">
    <location>
        <position position="1"/>
    </location>
</feature>